<evidence type="ECO:0000313" key="9">
    <source>
        <dbReference type="Proteomes" id="UP000016088"/>
    </source>
</evidence>
<dbReference type="GeneID" id="25029943"/>
<dbReference type="HOGENOM" id="CLU_393378_0_0_1"/>
<keyword evidence="6" id="KW-0333">Golgi apparatus</keyword>
<dbReference type="PANTHER" id="PTHR31658:SF0">
    <property type="entry name" value="CONSERVED OLIGOMERIC GOLGI COMPLEX SUBUNIT 1"/>
    <property type="match status" value="1"/>
</dbReference>
<dbReference type="PANTHER" id="PTHR31658">
    <property type="entry name" value="CONSERVED OLIGOMERIC GOLGI COMPLEX SUBUNIT 1"/>
    <property type="match status" value="1"/>
</dbReference>
<keyword evidence="5" id="KW-0653">Protein transport</keyword>
<dbReference type="GO" id="GO:0000139">
    <property type="term" value="C:Golgi membrane"/>
    <property type="evidence" value="ECO:0007669"/>
    <property type="project" value="UniProtKB-SubCell"/>
</dbReference>
<protein>
    <recommendedName>
        <fullName evidence="3">Conserved oligomeric Golgi complex subunit 1</fullName>
    </recommendedName>
</protein>
<proteinExistence type="inferred from homology"/>
<evidence type="ECO:0000256" key="3">
    <source>
        <dbReference type="ARBA" id="ARBA00020978"/>
    </source>
</evidence>
<dbReference type="OMA" id="ELQQNVC"/>
<dbReference type="VEuPathDB" id="FungiDB:SOCG_00959"/>
<dbReference type="Proteomes" id="UP000016088">
    <property type="component" value="Unassembled WGS sequence"/>
</dbReference>
<reference evidence="8 9" key="1">
    <citation type="journal article" date="2011" name="Science">
        <title>Comparative functional genomics of the fission yeasts.</title>
        <authorList>
            <person name="Rhind N."/>
            <person name="Chen Z."/>
            <person name="Yassour M."/>
            <person name="Thompson D.A."/>
            <person name="Haas B.J."/>
            <person name="Habib N."/>
            <person name="Wapinski I."/>
            <person name="Roy S."/>
            <person name="Lin M.F."/>
            <person name="Heiman D.I."/>
            <person name="Young S.K."/>
            <person name="Furuya K."/>
            <person name="Guo Y."/>
            <person name="Pidoux A."/>
            <person name="Chen H.M."/>
            <person name="Robbertse B."/>
            <person name="Goldberg J.M."/>
            <person name="Aoki K."/>
            <person name="Bayne E.H."/>
            <person name="Berlin A.M."/>
            <person name="Desjardins C.A."/>
            <person name="Dobbs E."/>
            <person name="Dukaj L."/>
            <person name="Fan L."/>
            <person name="FitzGerald M.G."/>
            <person name="French C."/>
            <person name="Gujja S."/>
            <person name="Hansen K."/>
            <person name="Keifenheim D."/>
            <person name="Levin J.Z."/>
            <person name="Mosher R.A."/>
            <person name="Mueller C.A."/>
            <person name="Pfiffner J."/>
            <person name="Priest M."/>
            <person name="Russ C."/>
            <person name="Smialowska A."/>
            <person name="Swoboda P."/>
            <person name="Sykes S.M."/>
            <person name="Vaughn M."/>
            <person name="Vengrova S."/>
            <person name="Yoder R."/>
            <person name="Zeng Q."/>
            <person name="Allshire R."/>
            <person name="Baulcombe D."/>
            <person name="Birren B.W."/>
            <person name="Brown W."/>
            <person name="Ekwall K."/>
            <person name="Kellis M."/>
            <person name="Leatherwood J."/>
            <person name="Levin H."/>
            <person name="Margalit H."/>
            <person name="Martienssen R."/>
            <person name="Nieduszynski C.A."/>
            <person name="Spatafora J.W."/>
            <person name="Friedman N."/>
            <person name="Dalgaard J.Z."/>
            <person name="Baumann P."/>
            <person name="Niki H."/>
            <person name="Regev A."/>
            <person name="Nusbaum C."/>
        </authorList>
    </citation>
    <scope>NUCLEOTIDE SEQUENCE [LARGE SCALE GENOMIC DNA]</scope>
    <source>
        <strain evidence="9">yFS286</strain>
    </source>
</reference>
<keyword evidence="4" id="KW-0813">Transport</keyword>
<evidence type="ECO:0000256" key="2">
    <source>
        <dbReference type="ARBA" id="ARBA00006653"/>
    </source>
</evidence>
<evidence type="ECO:0000256" key="1">
    <source>
        <dbReference type="ARBA" id="ARBA00004395"/>
    </source>
</evidence>
<evidence type="ECO:0000256" key="7">
    <source>
        <dbReference type="ARBA" id="ARBA00023136"/>
    </source>
</evidence>
<evidence type="ECO:0000256" key="4">
    <source>
        <dbReference type="ARBA" id="ARBA00022448"/>
    </source>
</evidence>
<name>S9RGM7_SCHOY</name>
<dbReference type="InterPro" id="IPR033370">
    <property type="entry name" value="COG1"/>
</dbReference>
<dbReference type="Pfam" id="PF08700">
    <property type="entry name" value="VPS51_Exo84_N"/>
    <property type="match status" value="1"/>
</dbReference>
<evidence type="ECO:0000313" key="8">
    <source>
        <dbReference type="EMBL" id="EPX73204.1"/>
    </source>
</evidence>
<dbReference type="AlphaFoldDB" id="S9RGM7"/>
<comment type="similarity">
    <text evidence="2">Belongs to the COG1 family.</text>
</comment>
<dbReference type="OrthoDB" id="5380084at2759"/>
<dbReference type="EMBL" id="KE503207">
    <property type="protein sequence ID" value="EPX73204.1"/>
    <property type="molecule type" value="Genomic_DNA"/>
</dbReference>
<comment type="subcellular location">
    <subcellularLocation>
        <location evidence="1">Golgi apparatus membrane</location>
        <topology evidence="1">Peripheral membrane protein</topology>
    </subcellularLocation>
</comment>
<keyword evidence="7" id="KW-0472">Membrane</keyword>
<gene>
    <name evidence="8" type="ORF">SOCG_00959</name>
</gene>
<organism evidence="8 9">
    <name type="scientific">Schizosaccharomyces octosporus (strain yFS286)</name>
    <name type="common">Fission yeast</name>
    <name type="synonym">Octosporomyces octosporus</name>
    <dbReference type="NCBI Taxonomy" id="483514"/>
    <lineage>
        <taxon>Eukaryota</taxon>
        <taxon>Fungi</taxon>
        <taxon>Dikarya</taxon>
        <taxon>Ascomycota</taxon>
        <taxon>Taphrinomycotina</taxon>
        <taxon>Schizosaccharomycetes</taxon>
        <taxon>Schizosaccharomycetales</taxon>
        <taxon>Schizosaccharomycetaceae</taxon>
        <taxon>Schizosaccharomyces</taxon>
    </lineage>
</organism>
<dbReference type="GO" id="GO:0015031">
    <property type="term" value="P:protein transport"/>
    <property type="evidence" value="ECO:0007669"/>
    <property type="project" value="UniProtKB-KW"/>
</dbReference>
<dbReference type="GO" id="GO:0006891">
    <property type="term" value="P:intra-Golgi vesicle-mediated transport"/>
    <property type="evidence" value="ECO:0007669"/>
    <property type="project" value="InterPro"/>
</dbReference>
<accession>S9RGM7</accession>
<dbReference type="GO" id="GO:0017119">
    <property type="term" value="C:Golgi transport complex"/>
    <property type="evidence" value="ECO:0007669"/>
    <property type="project" value="InterPro"/>
</dbReference>
<sequence length="695" mass="80261">MEELSASSEKTTDWKEVFRTHSISQTIQLEKFVQQQVEEKGRELQQSVCLNYQSFLKAADNISQIQSSLLAVVENIHQLQSQTSEQKAEKAADVFSKFSSLRLSGNENGFKSFVKRFCYTALPYTFQLLNNEEYLLSIRLFLFTRVLFQRLHKDDRDLKEFVHKYDACTHYYEEQLNQLSKEDLKNQDKIMASLTLLKHMTLEDSLRAFLDVRFTTLMSMTDTLQFGLEFVTTGELVRKWYPHHINQVISSISEFEFLSSKSLRSDLCLTDDICTRYLLLEDLNYVPKWDASFDVDLDGVLSEWRHRVYADIKNLRKPFFEEVQDLEKVKEKYGALSNINATSQSEDLQDLWNSLLYPHFINALQEIVENIKQHRLKVFGLIDTLLASSTQAEYDIWNLSGEPNLSSFQSYFLQACGMKDDTKNFYQELLSFKDRVKRIRGFLETFDSYENTPLPFNTGSLKQSVNEKLNEFSEEILQKLDKASEEITSSESTENKDVLLAKAIKLVRIIGLCEGIVNYDLFIKFSQKVTDALAKEIATKSLEGYAIGFDKELSTVDDESFGKTYFPLQATYTVFMNVVDRLEIIGIDIANDTLKEKLVSELSFSMLNILKEISSTSLSNIQKQKLIFDYELLKSLYEKCGNEVKSKDLPALTIHESEEDKEDTSSIEVGTISDEAKSYVIRIRSFFTILFPRGV</sequence>
<evidence type="ECO:0000256" key="6">
    <source>
        <dbReference type="ARBA" id="ARBA00023034"/>
    </source>
</evidence>
<keyword evidence="9" id="KW-1185">Reference proteome</keyword>
<evidence type="ECO:0000256" key="5">
    <source>
        <dbReference type="ARBA" id="ARBA00022927"/>
    </source>
</evidence>
<dbReference type="RefSeq" id="XP_013018833.1">
    <property type="nucleotide sequence ID" value="XM_013163379.1"/>
</dbReference>